<dbReference type="EMBL" id="JACXVP010000010">
    <property type="protein sequence ID" value="KAG5578849.1"/>
    <property type="molecule type" value="Genomic_DNA"/>
</dbReference>
<accession>A0A9J5WSP6</accession>
<dbReference type="Proteomes" id="UP000824120">
    <property type="component" value="Chromosome 10"/>
</dbReference>
<proteinExistence type="predicted"/>
<name>A0A9J5WSP6_SOLCO</name>
<dbReference type="AlphaFoldDB" id="A0A9J5WSP6"/>
<organism evidence="1 2">
    <name type="scientific">Solanum commersonii</name>
    <name type="common">Commerson's wild potato</name>
    <name type="synonym">Commerson's nightshade</name>
    <dbReference type="NCBI Taxonomy" id="4109"/>
    <lineage>
        <taxon>Eukaryota</taxon>
        <taxon>Viridiplantae</taxon>
        <taxon>Streptophyta</taxon>
        <taxon>Embryophyta</taxon>
        <taxon>Tracheophyta</taxon>
        <taxon>Spermatophyta</taxon>
        <taxon>Magnoliopsida</taxon>
        <taxon>eudicotyledons</taxon>
        <taxon>Gunneridae</taxon>
        <taxon>Pentapetalae</taxon>
        <taxon>asterids</taxon>
        <taxon>lamiids</taxon>
        <taxon>Solanales</taxon>
        <taxon>Solanaceae</taxon>
        <taxon>Solanoideae</taxon>
        <taxon>Solaneae</taxon>
        <taxon>Solanum</taxon>
    </lineage>
</organism>
<evidence type="ECO:0000313" key="2">
    <source>
        <dbReference type="Proteomes" id="UP000824120"/>
    </source>
</evidence>
<reference evidence="1 2" key="1">
    <citation type="submission" date="2020-09" db="EMBL/GenBank/DDBJ databases">
        <title>De no assembly of potato wild relative species, Solanum commersonii.</title>
        <authorList>
            <person name="Cho K."/>
        </authorList>
    </citation>
    <scope>NUCLEOTIDE SEQUENCE [LARGE SCALE GENOMIC DNA]</scope>
    <source>
        <strain evidence="1">LZ3.2</strain>
        <tissue evidence="1">Leaf</tissue>
    </source>
</reference>
<sequence>MRSQTLYLPPPLNSSAVNHRIAPPLSFVAVQIHLSITAARCPVSPFGRRDNGVLLSREALRVGWSCF</sequence>
<keyword evidence="2" id="KW-1185">Reference proteome</keyword>
<protein>
    <submittedName>
        <fullName evidence="1">Uncharacterized protein</fullName>
    </submittedName>
</protein>
<evidence type="ECO:0000313" key="1">
    <source>
        <dbReference type="EMBL" id="KAG5578849.1"/>
    </source>
</evidence>
<gene>
    <name evidence="1" type="ORF">H5410_049476</name>
</gene>
<comment type="caution">
    <text evidence="1">The sequence shown here is derived from an EMBL/GenBank/DDBJ whole genome shotgun (WGS) entry which is preliminary data.</text>
</comment>